<organism evidence="7 9">
    <name type="scientific">Pseudodesulfovibrio indicus</name>
    <dbReference type="NCBI Taxonomy" id="1716143"/>
    <lineage>
        <taxon>Bacteria</taxon>
        <taxon>Pseudomonadati</taxon>
        <taxon>Thermodesulfobacteriota</taxon>
        <taxon>Desulfovibrionia</taxon>
        <taxon>Desulfovibrionales</taxon>
        <taxon>Desulfovibrionaceae</taxon>
    </lineage>
</organism>
<dbReference type="InterPro" id="IPR035437">
    <property type="entry name" value="SNase_OB-fold_sf"/>
</dbReference>
<evidence type="ECO:0000256" key="2">
    <source>
        <dbReference type="ARBA" id="ARBA00022759"/>
    </source>
</evidence>
<keyword evidence="2" id="KW-0255">Endonuclease</keyword>
<reference evidence="7 9" key="2">
    <citation type="submission" date="2019-03" db="EMBL/GenBank/DDBJ databases">
        <title>Genomic Encyclopedia of Type Strains, Phase IV (KMG-IV): sequencing the most valuable type-strain genomes for metagenomic binning, comparative biology and taxonomic classification.</title>
        <authorList>
            <person name="Goeker M."/>
        </authorList>
    </citation>
    <scope>NUCLEOTIDE SEQUENCE [LARGE SCALE GENOMIC DNA]</scope>
    <source>
        <strain evidence="7 9">DSM 101483</strain>
    </source>
</reference>
<dbReference type="PROSITE" id="PS01284">
    <property type="entry name" value="TNASE_2"/>
    <property type="match status" value="1"/>
</dbReference>
<dbReference type="SMART" id="SM00318">
    <property type="entry name" value="SNc"/>
    <property type="match status" value="1"/>
</dbReference>
<dbReference type="GO" id="GO:0016787">
    <property type="term" value="F:hydrolase activity"/>
    <property type="evidence" value="ECO:0007669"/>
    <property type="project" value="UniProtKB-KW"/>
</dbReference>
<keyword evidence="4" id="KW-0732">Signal</keyword>
<evidence type="ECO:0000259" key="5">
    <source>
        <dbReference type="PROSITE" id="PS50830"/>
    </source>
</evidence>
<dbReference type="SUPFAM" id="SSF50199">
    <property type="entry name" value="Staphylococcal nuclease"/>
    <property type="match status" value="1"/>
</dbReference>
<dbReference type="Proteomes" id="UP000055611">
    <property type="component" value="Chromosome"/>
</dbReference>
<dbReference type="RefSeq" id="WP_066800086.1">
    <property type="nucleotide sequence ID" value="NZ_CP014206.1"/>
</dbReference>
<evidence type="ECO:0000313" key="7">
    <source>
        <dbReference type="EMBL" id="TDT87866.1"/>
    </source>
</evidence>
<dbReference type="KEGG" id="dej:AWY79_03025"/>
<dbReference type="Pfam" id="PF00565">
    <property type="entry name" value="SNase"/>
    <property type="match status" value="1"/>
</dbReference>
<dbReference type="AlphaFoldDB" id="A0A126QK79"/>
<keyword evidence="3" id="KW-0378">Hydrolase</keyword>
<dbReference type="GO" id="GO:0003676">
    <property type="term" value="F:nucleic acid binding"/>
    <property type="evidence" value="ECO:0007669"/>
    <property type="project" value="InterPro"/>
</dbReference>
<evidence type="ECO:0000313" key="8">
    <source>
        <dbReference type="Proteomes" id="UP000055611"/>
    </source>
</evidence>
<feature type="domain" description="TNase-like" evidence="5">
    <location>
        <begin position="30"/>
        <end position="155"/>
    </location>
</feature>
<evidence type="ECO:0000256" key="4">
    <source>
        <dbReference type="SAM" id="SignalP"/>
    </source>
</evidence>
<dbReference type="PANTHER" id="PTHR12302:SF3">
    <property type="entry name" value="SERINE_THREONINE-PROTEIN KINASE 31"/>
    <property type="match status" value="1"/>
</dbReference>
<dbReference type="InterPro" id="IPR002071">
    <property type="entry name" value="Thermonucl_AS"/>
</dbReference>
<dbReference type="EMBL" id="CP014206">
    <property type="protein sequence ID" value="AMK10159.1"/>
    <property type="molecule type" value="Genomic_DNA"/>
</dbReference>
<proteinExistence type="predicted"/>
<keyword evidence="1" id="KW-0540">Nuclease</keyword>
<evidence type="ECO:0000256" key="1">
    <source>
        <dbReference type="ARBA" id="ARBA00022722"/>
    </source>
</evidence>
<dbReference type="EMBL" id="SOBK01000007">
    <property type="protein sequence ID" value="TDT87866.1"/>
    <property type="molecule type" value="Genomic_DNA"/>
</dbReference>
<dbReference type="PANTHER" id="PTHR12302">
    <property type="entry name" value="EBNA2 BINDING PROTEIN P100"/>
    <property type="match status" value="1"/>
</dbReference>
<dbReference type="GO" id="GO:0004519">
    <property type="term" value="F:endonuclease activity"/>
    <property type="evidence" value="ECO:0007669"/>
    <property type="project" value="UniProtKB-KW"/>
</dbReference>
<feature type="chain" id="PRO_5044548111" evidence="4">
    <location>
        <begin position="29"/>
        <end position="172"/>
    </location>
</feature>
<evidence type="ECO:0000313" key="9">
    <source>
        <dbReference type="Proteomes" id="UP000295506"/>
    </source>
</evidence>
<protein>
    <submittedName>
        <fullName evidence="6 7">Nuclease</fullName>
    </submittedName>
</protein>
<gene>
    <name evidence="6" type="ORF">AWY79_03025</name>
    <name evidence="7" type="ORF">EDC59_10761</name>
</gene>
<keyword evidence="8" id="KW-1185">Reference proteome</keyword>
<dbReference type="OrthoDB" id="4376109at2"/>
<evidence type="ECO:0000313" key="6">
    <source>
        <dbReference type="EMBL" id="AMK10159.1"/>
    </source>
</evidence>
<dbReference type="Proteomes" id="UP000295506">
    <property type="component" value="Unassembled WGS sequence"/>
</dbReference>
<reference evidence="6 8" key="1">
    <citation type="journal article" date="2016" name="Front. Microbiol.">
        <title>Genome Sequence of the Piezophilic, Mesophilic Sulfate-Reducing Bacterium Desulfovibrio indicus J2T.</title>
        <authorList>
            <person name="Cao J."/>
            <person name="Maignien L."/>
            <person name="Shao Z."/>
            <person name="Alain K."/>
            <person name="Jebbar M."/>
        </authorList>
    </citation>
    <scope>NUCLEOTIDE SEQUENCE [LARGE SCALE GENOMIC DNA]</scope>
    <source>
        <strain evidence="6 8">J2</strain>
    </source>
</reference>
<dbReference type="PROSITE" id="PS50830">
    <property type="entry name" value="TNASE_3"/>
    <property type="match status" value="1"/>
</dbReference>
<feature type="signal peptide" evidence="4">
    <location>
        <begin position="1"/>
        <end position="28"/>
    </location>
</feature>
<name>A0A126QK79_9BACT</name>
<sequence length="172" mass="20045">MRHRNPLTPQRLFGLFLLALLCAAPASAAETISARFLGALDGDSLRVVYQGGTLEVRLIGVDAPEYKQEYSRKAKEFTVRFCFNKTLQLEYDKERKDRYGRHLAYVYHNGRMLNRELVRAGLAIPIRVKPNTRYFEQFLEAEKDARENRRGFWIKGGLDMTPAQWRKTHPRK</sequence>
<dbReference type="InterPro" id="IPR016071">
    <property type="entry name" value="Staphylococal_nuclease_OB-fold"/>
</dbReference>
<accession>A0A126QK79</accession>
<evidence type="ECO:0000256" key="3">
    <source>
        <dbReference type="ARBA" id="ARBA00022801"/>
    </source>
</evidence>
<dbReference type="Gene3D" id="2.40.50.90">
    <property type="match status" value="1"/>
</dbReference>